<evidence type="ECO:0000256" key="1">
    <source>
        <dbReference type="ARBA" id="ARBA00010233"/>
    </source>
</evidence>
<dbReference type="Pfam" id="PF17676">
    <property type="entry name" value="Peptidase_S66C"/>
    <property type="match status" value="1"/>
</dbReference>
<feature type="domain" description="LD-carboxypeptidase C-terminal" evidence="9">
    <location>
        <begin position="208"/>
        <end position="323"/>
    </location>
</feature>
<evidence type="ECO:0000259" key="8">
    <source>
        <dbReference type="Pfam" id="PF02016"/>
    </source>
</evidence>
<feature type="region of interest" description="Disordered" evidence="7">
    <location>
        <begin position="1"/>
        <end position="22"/>
    </location>
</feature>
<feature type="active site" description="Charge relay system" evidence="6">
    <location>
        <position position="308"/>
    </location>
</feature>
<name>A0A7G5EIU4_9BURK</name>
<comment type="similarity">
    <text evidence="1">Belongs to the peptidase S66 family.</text>
</comment>
<dbReference type="RefSeq" id="WP_182323067.1">
    <property type="nucleotide sequence ID" value="NZ_CP058554.1"/>
</dbReference>
<evidence type="ECO:0000256" key="6">
    <source>
        <dbReference type="PIRSR" id="PIRSR028757-1"/>
    </source>
</evidence>
<dbReference type="CDD" id="cd07025">
    <property type="entry name" value="Peptidase_S66"/>
    <property type="match status" value="1"/>
</dbReference>
<evidence type="ECO:0000313" key="11">
    <source>
        <dbReference type="Proteomes" id="UP000515240"/>
    </source>
</evidence>
<feature type="domain" description="LD-carboxypeptidase N-terminal" evidence="8">
    <location>
        <begin position="31"/>
        <end position="150"/>
    </location>
</feature>
<dbReference type="KEGG" id="cpis:HS961_14340"/>
<dbReference type="GO" id="GO:0004180">
    <property type="term" value="F:carboxypeptidase activity"/>
    <property type="evidence" value="ECO:0007669"/>
    <property type="project" value="UniProtKB-KW"/>
</dbReference>
<dbReference type="InterPro" id="IPR029062">
    <property type="entry name" value="Class_I_gatase-like"/>
</dbReference>
<gene>
    <name evidence="10" type="ORF">HS961_14340</name>
</gene>
<evidence type="ECO:0000313" key="10">
    <source>
        <dbReference type="EMBL" id="QMV73919.1"/>
    </source>
</evidence>
<protein>
    <submittedName>
        <fullName evidence="10">LD-carboxypeptidase</fullName>
    </submittedName>
</protein>
<evidence type="ECO:0000256" key="7">
    <source>
        <dbReference type="SAM" id="MobiDB-lite"/>
    </source>
</evidence>
<evidence type="ECO:0000256" key="5">
    <source>
        <dbReference type="ARBA" id="ARBA00022825"/>
    </source>
</evidence>
<reference evidence="10 11" key="1">
    <citation type="journal article" date="2020" name="G3 (Bethesda)">
        <title>CeMbio - The Caenorhabditis elegans Microbiome Resource.</title>
        <authorList>
            <person name="Dirksen P."/>
            <person name="Assie A."/>
            <person name="Zimmermann J."/>
            <person name="Zhang F."/>
            <person name="Tietje A.M."/>
            <person name="Marsh S.A."/>
            <person name="Felix M.A."/>
            <person name="Shapira M."/>
            <person name="Kaleta C."/>
            <person name="Schulenburg H."/>
            <person name="Samuel B."/>
        </authorList>
    </citation>
    <scope>NUCLEOTIDE SEQUENCE [LARGE SCALE GENOMIC DNA]</scope>
    <source>
        <strain evidence="10 11">BIGb0172</strain>
    </source>
</reference>
<evidence type="ECO:0000259" key="9">
    <source>
        <dbReference type="Pfam" id="PF17676"/>
    </source>
</evidence>
<keyword evidence="5" id="KW-0720">Serine protease</keyword>
<dbReference type="SUPFAM" id="SSF52317">
    <property type="entry name" value="Class I glutamine amidotransferase-like"/>
    <property type="match status" value="1"/>
</dbReference>
<dbReference type="PANTHER" id="PTHR30237">
    <property type="entry name" value="MURAMOYLTETRAPEPTIDE CARBOXYPEPTIDASE"/>
    <property type="match status" value="1"/>
</dbReference>
<feature type="active site" description="Charge relay system" evidence="6">
    <location>
        <position position="238"/>
    </location>
</feature>
<dbReference type="AlphaFoldDB" id="A0A7G5EIU4"/>
<dbReference type="Gene3D" id="3.40.50.10740">
    <property type="entry name" value="Class I glutamine amidotransferase-like"/>
    <property type="match status" value="1"/>
</dbReference>
<dbReference type="GO" id="GO:0006508">
    <property type="term" value="P:proteolysis"/>
    <property type="evidence" value="ECO:0007669"/>
    <property type="project" value="UniProtKB-KW"/>
</dbReference>
<dbReference type="InterPro" id="IPR003507">
    <property type="entry name" value="S66_fam"/>
</dbReference>
<dbReference type="InterPro" id="IPR027461">
    <property type="entry name" value="Carboxypeptidase_A_C_sf"/>
</dbReference>
<feature type="active site" description="Nucleophile" evidence="6">
    <location>
        <position position="130"/>
    </location>
</feature>
<dbReference type="PANTHER" id="PTHR30237:SF2">
    <property type="entry name" value="MUREIN TETRAPEPTIDE CARBOXYPEPTIDASE"/>
    <property type="match status" value="1"/>
</dbReference>
<dbReference type="SUPFAM" id="SSF141986">
    <property type="entry name" value="LD-carboxypeptidase A C-terminal domain-like"/>
    <property type="match status" value="1"/>
</dbReference>
<dbReference type="PIRSF" id="PIRSF028757">
    <property type="entry name" value="LD-carboxypeptidase"/>
    <property type="match status" value="1"/>
</dbReference>
<evidence type="ECO:0000256" key="3">
    <source>
        <dbReference type="ARBA" id="ARBA00022670"/>
    </source>
</evidence>
<keyword evidence="2 10" id="KW-0121">Carboxypeptidase</keyword>
<dbReference type="InterPro" id="IPR027478">
    <property type="entry name" value="LdcA_N"/>
</dbReference>
<keyword evidence="11" id="KW-1185">Reference proteome</keyword>
<dbReference type="Pfam" id="PF02016">
    <property type="entry name" value="Peptidase_S66"/>
    <property type="match status" value="1"/>
</dbReference>
<feature type="compositionally biased region" description="Basic and acidic residues" evidence="7">
    <location>
        <begin position="1"/>
        <end position="21"/>
    </location>
</feature>
<accession>A0A7G5EIU4</accession>
<organism evidence="10 11">
    <name type="scientific">Comamonas piscis</name>
    <dbReference type="NCBI Taxonomy" id="1562974"/>
    <lineage>
        <taxon>Bacteria</taxon>
        <taxon>Pseudomonadati</taxon>
        <taxon>Pseudomonadota</taxon>
        <taxon>Betaproteobacteria</taxon>
        <taxon>Burkholderiales</taxon>
        <taxon>Comamonadaceae</taxon>
        <taxon>Comamonas</taxon>
    </lineage>
</organism>
<dbReference type="InterPro" id="IPR040449">
    <property type="entry name" value="Peptidase_S66_N"/>
</dbReference>
<sequence length="337" mass="36468">MHQHDHSHDHDHGHCDHEHCQHQHAHGPKHIYVYSPSGAVRDKKAFKRAVKRLEAMGHQVEVDQDALASSTRFAGDDDMRLAAIARASQSGADVAMISRGGYGLSRLLHRIDYEQVAKAVAAGTRFVGLSDFSAFQLALYAKTRAVTWAGPALVGDFGAADGVDDIMQDCFEDLLSGAGEGTGWRLTAEKAGTVTGASASDDIYIPKATLWGGNLAMIASLVGTPYLPKIKGGVLFIEDVGETPYKIERMLSTLLHAGVLPQQKAVVFGQFSDYQLNAHDKGFKLATVVQWLRTQIEAPVITNLPFGHVPTKVLLPVGAQVSLSVEGRDALIYWGHQ</sequence>
<dbReference type="InterPro" id="IPR040921">
    <property type="entry name" value="Peptidase_S66C"/>
</dbReference>
<keyword evidence="3" id="KW-0645">Protease</keyword>
<dbReference type="Proteomes" id="UP000515240">
    <property type="component" value="Chromosome"/>
</dbReference>
<dbReference type="Gene3D" id="3.50.30.60">
    <property type="entry name" value="LD-carboxypeptidase A C-terminal domain-like"/>
    <property type="match status" value="1"/>
</dbReference>
<proteinExistence type="inferred from homology"/>
<evidence type="ECO:0000256" key="2">
    <source>
        <dbReference type="ARBA" id="ARBA00022645"/>
    </source>
</evidence>
<dbReference type="EMBL" id="CP058554">
    <property type="protein sequence ID" value="QMV73919.1"/>
    <property type="molecule type" value="Genomic_DNA"/>
</dbReference>
<keyword evidence="4" id="KW-0378">Hydrolase</keyword>
<dbReference type="GO" id="GO:0008236">
    <property type="term" value="F:serine-type peptidase activity"/>
    <property type="evidence" value="ECO:0007669"/>
    <property type="project" value="UniProtKB-KW"/>
</dbReference>
<evidence type="ECO:0000256" key="4">
    <source>
        <dbReference type="ARBA" id="ARBA00022801"/>
    </source>
</evidence>